<dbReference type="InterPro" id="IPR036291">
    <property type="entry name" value="NAD(P)-bd_dom_sf"/>
</dbReference>
<dbReference type="NCBIfam" id="TIGR01777">
    <property type="entry name" value="yfcH"/>
    <property type="match status" value="1"/>
</dbReference>
<dbReference type="RefSeq" id="WP_026981201.1">
    <property type="nucleotide sequence ID" value="NZ_JRLW01000003.1"/>
</dbReference>
<organism evidence="4 5">
    <name type="scientific">Flavobacterium suncheonense GH29-5 = DSM 17707</name>
    <dbReference type="NCBI Taxonomy" id="1121899"/>
    <lineage>
        <taxon>Bacteria</taxon>
        <taxon>Pseudomonadati</taxon>
        <taxon>Bacteroidota</taxon>
        <taxon>Flavobacteriia</taxon>
        <taxon>Flavobacteriales</taxon>
        <taxon>Flavobacteriaceae</taxon>
        <taxon>Flavobacterium</taxon>
    </lineage>
</organism>
<evidence type="ECO:0000256" key="1">
    <source>
        <dbReference type="ARBA" id="ARBA00009353"/>
    </source>
</evidence>
<feature type="domain" description="DUF1731" evidence="3">
    <location>
        <begin position="253"/>
        <end position="298"/>
    </location>
</feature>
<dbReference type="AlphaFoldDB" id="A0A0A2MFM2"/>
<evidence type="ECO:0000313" key="5">
    <source>
        <dbReference type="Proteomes" id="UP000030121"/>
    </source>
</evidence>
<gene>
    <name evidence="4" type="ORF">Q764_03945</name>
</gene>
<dbReference type="EMBL" id="JRLW01000003">
    <property type="protein sequence ID" value="KGO90218.1"/>
    <property type="molecule type" value="Genomic_DNA"/>
</dbReference>
<evidence type="ECO:0000313" key="4">
    <source>
        <dbReference type="EMBL" id="KGO90218.1"/>
    </source>
</evidence>
<dbReference type="PANTHER" id="PTHR11092:SF0">
    <property type="entry name" value="EPIMERASE FAMILY PROTEIN SDR39U1"/>
    <property type="match status" value="1"/>
</dbReference>
<name>A0A0A2MFM2_9FLAO</name>
<dbReference type="Pfam" id="PF08338">
    <property type="entry name" value="DUF1731"/>
    <property type="match status" value="1"/>
</dbReference>
<dbReference type="InterPro" id="IPR013549">
    <property type="entry name" value="DUF1731"/>
</dbReference>
<dbReference type="Gene3D" id="3.40.50.720">
    <property type="entry name" value="NAD(P)-binding Rossmann-like Domain"/>
    <property type="match status" value="1"/>
</dbReference>
<feature type="domain" description="NAD-dependent epimerase/dehydratase" evidence="2">
    <location>
        <begin position="3"/>
        <end position="224"/>
    </location>
</feature>
<dbReference type="InterPro" id="IPR001509">
    <property type="entry name" value="Epimerase_deHydtase"/>
</dbReference>
<comment type="caution">
    <text evidence="4">The sequence shown here is derived from an EMBL/GenBank/DDBJ whole genome shotgun (WGS) entry which is preliminary data.</text>
</comment>
<proteinExistence type="inferred from homology"/>
<dbReference type="Proteomes" id="UP000030121">
    <property type="component" value="Unassembled WGS sequence"/>
</dbReference>
<sequence length="301" mass="33475">MKILITGATGLIGKELVSLLLQNGISIHYLTTSKKKIEGEPHYQGFFWDPQKGIIDENCLLGVDAIIHLAGANIAKRWTSSYKQEIIESRILTSDLLYKALKNNPNEVKQIVSASAIGVYPSSYEKLYSENTAEISPTFLGTVTERWEESVEKFNRLNILVCKLRIGLVLANNGGALPQMVKPIKSGMGAAFGTGKQMQSWIHLHDLANMFLYAVQHHWNGVYNAVAPHPVTNAELVEAIGRTLDKDIILPNVPKFLMKLLLGEMHILLFESQNVSAQKALDNGFQFKYKIVDKALDSLLT</sequence>
<protein>
    <submittedName>
        <fullName evidence="4">NAD-dependent epimerase</fullName>
    </submittedName>
</protein>
<dbReference type="STRING" id="1121899.GCA_000430025_00167"/>
<dbReference type="Pfam" id="PF01370">
    <property type="entry name" value="Epimerase"/>
    <property type="match status" value="1"/>
</dbReference>
<keyword evidence="5" id="KW-1185">Reference proteome</keyword>
<dbReference type="OrthoDB" id="9801773at2"/>
<evidence type="ECO:0000259" key="2">
    <source>
        <dbReference type="Pfam" id="PF01370"/>
    </source>
</evidence>
<dbReference type="SUPFAM" id="SSF51735">
    <property type="entry name" value="NAD(P)-binding Rossmann-fold domains"/>
    <property type="match status" value="1"/>
</dbReference>
<comment type="similarity">
    <text evidence="1">Belongs to the NAD(P)-dependent epimerase/dehydratase family. SDR39U1 subfamily.</text>
</comment>
<accession>A0A0A2MFM2</accession>
<reference evidence="4 5" key="1">
    <citation type="submission" date="2013-09" db="EMBL/GenBank/DDBJ databases">
        <authorList>
            <person name="Zeng Z."/>
            <person name="Chen C."/>
        </authorList>
    </citation>
    <scope>NUCLEOTIDE SEQUENCE [LARGE SCALE GENOMIC DNA]</scope>
    <source>
        <strain evidence="4 5">GH29-5</strain>
    </source>
</reference>
<dbReference type="eggNOG" id="COG1090">
    <property type="taxonomic scope" value="Bacteria"/>
</dbReference>
<dbReference type="PANTHER" id="PTHR11092">
    <property type="entry name" value="SUGAR NUCLEOTIDE EPIMERASE RELATED"/>
    <property type="match status" value="1"/>
</dbReference>
<evidence type="ECO:0000259" key="3">
    <source>
        <dbReference type="Pfam" id="PF08338"/>
    </source>
</evidence>
<dbReference type="InterPro" id="IPR010099">
    <property type="entry name" value="SDR39U1"/>
</dbReference>